<dbReference type="EMBL" id="CAJOBA010038811">
    <property type="protein sequence ID" value="CAF4067236.1"/>
    <property type="molecule type" value="Genomic_DNA"/>
</dbReference>
<comment type="caution">
    <text evidence="2">The sequence shown here is derived from an EMBL/GenBank/DDBJ whole genome shotgun (WGS) entry which is preliminary data.</text>
</comment>
<evidence type="ECO:0000256" key="1">
    <source>
        <dbReference type="SAM" id="SignalP"/>
    </source>
</evidence>
<proteinExistence type="predicted"/>
<evidence type="ECO:0000313" key="4">
    <source>
        <dbReference type="EMBL" id="CAF4000629.1"/>
    </source>
</evidence>
<gene>
    <name evidence="2" type="ORF">GPM918_LOCUS25531</name>
    <name evidence="3" type="ORF">OVA965_LOCUS26707</name>
    <name evidence="4" type="ORF">SRO942_LOCUS25539</name>
    <name evidence="5" type="ORF">TMI583_LOCUS27452</name>
</gene>
<dbReference type="Proteomes" id="UP000681722">
    <property type="component" value="Unassembled WGS sequence"/>
</dbReference>
<dbReference type="Proteomes" id="UP000682733">
    <property type="component" value="Unassembled WGS sequence"/>
</dbReference>
<evidence type="ECO:0000313" key="6">
    <source>
        <dbReference type="Proteomes" id="UP000663829"/>
    </source>
</evidence>
<accession>A0A814Z5D1</accession>
<organism evidence="2 6">
    <name type="scientific">Didymodactylos carnosus</name>
    <dbReference type="NCBI Taxonomy" id="1234261"/>
    <lineage>
        <taxon>Eukaryota</taxon>
        <taxon>Metazoa</taxon>
        <taxon>Spiralia</taxon>
        <taxon>Gnathifera</taxon>
        <taxon>Rotifera</taxon>
        <taxon>Eurotatoria</taxon>
        <taxon>Bdelloidea</taxon>
        <taxon>Philodinida</taxon>
        <taxon>Philodinidae</taxon>
        <taxon>Didymodactylos</taxon>
    </lineage>
</organism>
<dbReference type="AlphaFoldDB" id="A0A814Z5D1"/>
<name>A0A814Z5D1_9BILA</name>
<protein>
    <submittedName>
        <fullName evidence="2">Uncharacterized protein</fullName>
    </submittedName>
</protein>
<dbReference type="EMBL" id="CAJNOQ010009945">
    <property type="protein sequence ID" value="CAF1238365.1"/>
    <property type="molecule type" value="Genomic_DNA"/>
</dbReference>
<sequence>MHYISVGILLVLVPLADHHLFNHHVMKRSPPDCCIPAKLNVATKRSNLGAAFFKRLVEDPQSSKDVNADTMCNLIHFLMQQAKLNDKLVSFTKGMFVIYDSSKNVFKRFMEAKDAQISGDDEKYSGYFKRVKHMSRKALQGFFQKLTNKGQKTDGNNLTVSDTFIYVRGDESSHFHDERGSKDVRRYEYPAYGADVPGACMPSGFGHILFGEMKPLTENVSSPYYGNRIYIKPELFGIRQLKQFIKHAESYLDHISKRYICNIKDFQVKPQCTKEEAFRENTDKKLSDKWKSILEQLGTSLPNPLNEYIQNATKHGIHEIYRQTIELEKLNPKVIQDFRQNQIVKNYGTDDLSVRKGREIIYTTQKLLDSPRTCDMFEKNVNKCKT</sequence>
<keyword evidence="1" id="KW-0732">Signal</keyword>
<dbReference type="EMBL" id="CAJOBC010009951">
    <property type="protein sequence ID" value="CAF4000629.1"/>
    <property type="molecule type" value="Genomic_DNA"/>
</dbReference>
<dbReference type="Proteomes" id="UP000677228">
    <property type="component" value="Unassembled WGS sequence"/>
</dbReference>
<evidence type="ECO:0000313" key="3">
    <source>
        <dbReference type="EMBL" id="CAF1260514.1"/>
    </source>
</evidence>
<dbReference type="EMBL" id="CAJNOK010017253">
    <property type="protein sequence ID" value="CAF1260514.1"/>
    <property type="molecule type" value="Genomic_DNA"/>
</dbReference>
<feature type="chain" id="PRO_5036411192" evidence="1">
    <location>
        <begin position="19"/>
        <end position="386"/>
    </location>
</feature>
<dbReference type="OrthoDB" id="9978174at2759"/>
<feature type="signal peptide" evidence="1">
    <location>
        <begin position="1"/>
        <end position="18"/>
    </location>
</feature>
<keyword evidence="6" id="KW-1185">Reference proteome</keyword>
<evidence type="ECO:0000313" key="2">
    <source>
        <dbReference type="EMBL" id="CAF1238365.1"/>
    </source>
</evidence>
<evidence type="ECO:0000313" key="5">
    <source>
        <dbReference type="EMBL" id="CAF4067236.1"/>
    </source>
</evidence>
<reference evidence="2" key="1">
    <citation type="submission" date="2021-02" db="EMBL/GenBank/DDBJ databases">
        <authorList>
            <person name="Nowell W R."/>
        </authorList>
    </citation>
    <scope>NUCLEOTIDE SEQUENCE</scope>
</reference>
<dbReference type="Proteomes" id="UP000663829">
    <property type="component" value="Unassembled WGS sequence"/>
</dbReference>